<evidence type="ECO:0000256" key="1">
    <source>
        <dbReference type="SAM" id="MobiDB-lite"/>
    </source>
</evidence>
<accession>A0AAD1WVG7</accession>
<feature type="compositionally biased region" description="Basic residues" evidence="1">
    <location>
        <begin position="194"/>
        <end position="206"/>
    </location>
</feature>
<feature type="region of interest" description="Disordered" evidence="1">
    <location>
        <begin position="194"/>
        <end position="262"/>
    </location>
</feature>
<feature type="region of interest" description="Disordered" evidence="1">
    <location>
        <begin position="1"/>
        <end position="54"/>
    </location>
</feature>
<keyword evidence="3" id="KW-1185">Reference proteome</keyword>
<dbReference type="AlphaFoldDB" id="A0AAD1WVG7"/>
<evidence type="ECO:0000313" key="2">
    <source>
        <dbReference type="EMBL" id="CAH2325232.1"/>
    </source>
</evidence>
<gene>
    <name evidence="2" type="ORF">PECUL_23A007701</name>
</gene>
<evidence type="ECO:0000313" key="3">
    <source>
        <dbReference type="Proteomes" id="UP001295444"/>
    </source>
</evidence>
<dbReference type="Proteomes" id="UP001295444">
    <property type="component" value="Chromosome 12"/>
</dbReference>
<organism evidence="2 3">
    <name type="scientific">Pelobates cultripes</name>
    <name type="common">Western spadefoot toad</name>
    <dbReference type="NCBI Taxonomy" id="61616"/>
    <lineage>
        <taxon>Eukaryota</taxon>
        <taxon>Metazoa</taxon>
        <taxon>Chordata</taxon>
        <taxon>Craniata</taxon>
        <taxon>Vertebrata</taxon>
        <taxon>Euteleostomi</taxon>
        <taxon>Amphibia</taxon>
        <taxon>Batrachia</taxon>
        <taxon>Anura</taxon>
        <taxon>Pelobatoidea</taxon>
        <taxon>Pelobatidae</taxon>
        <taxon>Pelobates</taxon>
    </lineage>
</organism>
<protein>
    <submittedName>
        <fullName evidence="2">Uncharacterized protein</fullName>
    </submittedName>
</protein>
<name>A0AAD1WVG7_PELCU</name>
<feature type="compositionally biased region" description="Basic and acidic residues" evidence="1">
    <location>
        <begin position="23"/>
        <end position="33"/>
    </location>
</feature>
<sequence>MGSSRSTTSNWRGGYKLSLQPEETQHQDRRTGDATKMATASAAGKTPEHHTDMPDYEAKLTAIFEAFWARLEHRARLNKPSTCWSNKKPTQHGRQRLTHKQHRTPRWRRRRRNPLPAGKTRGGNQAPEHGHRVLGTPRAPSSYPHSSSGQGAHQRVTPHRHPYTQGNRNPAKPWAHDPEDGVIGLVARAPAKTLGRRHRTLKRHGTGRCTGGTTAQRDKHLAGQSIHPRGTGPTTNRETDQRGSPPPTTKWTGPRRLQHDSSMWGGLNKCMNAHSTPCSGLLQVNDDLTLD</sequence>
<proteinExistence type="predicted"/>
<reference evidence="2" key="1">
    <citation type="submission" date="2022-03" db="EMBL/GenBank/DDBJ databases">
        <authorList>
            <person name="Alioto T."/>
            <person name="Alioto T."/>
            <person name="Gomez Garrido J."/>
        </authorList>
    </citation>
    <scope>NUCLEOTIDE SEQUENCE</scope>
</reference>
<feature type="compositionally biased region" description="Basic residues" evidence="1">
    <location>
        <begin position="89"/>
        <end position="113"/>
    </location>
</feature>
<feature type="compositionally biased region" description="Polar residues" evidence="1">
    <location>
        <begin position="1"/>
        <end position="11"/>
    </location>
</feature>
<feature type="region of interest" description="Disordered" evidence="1">
    <location>
        <begin position="80"/>
        <end position="179"/>
    </location>
</feature>
<dbReference type="EMBL" id="OW240923">
    <property type="protein sequence ID" value="CAH2325232.1"/>
    <property type="molecule type" value="Genomic_DNA"/>
</dbReference>